<organism evidence="2 3">
    <name type="scientific">Penicillium ucsense</name>
    <dbReference type="NCBI Taxonomy" id="2839758"/>
    <lineage>
        <taxon>Eukaryota</taxon>
        <taxon>Fungi</taxon>
        <taxon>Dikarya</taxon>
        <taxon>Ascomycota</taxon>
        <taxon>Pezizomycotina</taxon>
        <taxon>Eurotiomycetes</taxon>
        <taxon>Eurotiomycetidae</taxon>
        <taxon>Eurotiales</taxon>
        <taxon>Aspergillaceae</taxon>
        <taxon>Penicillium</taxon>
    </lineage>
</organism>
<name>A0A8J8WJP2_9EURO</name>
<sequence>MGAAGGAVLRFFSLAIRVLQFLASAVILGIFSYYLAMLSRHGLAIPTWTKAVEGLSGAAALYSLLGALFVCCLGGIAFFAFTAIVLDICFVGAMIAIAVMTRHGTQSCSGYVQTPLGDGDASSGADTRAGTSFKNSCNLEKAAFAVSIIGIFFFLISIIFQMLLARHHKREKRFGPSPANNYTSGTSRKWWSRKKTYPEASGGVDTLPAHPTPADIELGAEKQAPQKKRFGLFGKKTEPAPFADTAPNNARTGYGYGGSAYTGNM</sequence>
<evidence type="ECO:0000313" key="3">
    <source>
        <dbReference type="Proteomes" id="UP000631181"/>
    </source>
</evidence>
<dbReference type="AlphaFoldDB" id="A0A8J8WJP2"/>
<feature type="transmembrane region" description="Helical" evidence="1">
    <location>
        <begin position="142"/>
        <end position="164"/>
    </location>
</feature>
<dbReference type="Proteomes" id="UP000631181">
    <property type="component" value="Unassembled WGS sequence"/>
</dbReference>
<accession>A0A8J8WJP2</accession>
<keyword evidence="1" id="KW-1133">Transmembrane helix</keyword>
<evidence type="ECO:0008006" key="4">
    <source>
        <dbReference type="Google" id="ProtNLM"/>
    </source>
</evidence>
<keyword evidence="1" id="KW-0812">Transmembrane</keyword>
<proteinExistence type="predicted"/>
<protein>
    <recommendedName>
        <fullName evidence="4">MARVEL domain-containing protein</fullName>
    </recommendedName>
</protein>
<reference evidence="2" key="1">
    <citation type="journal article" date="2020" name="Front. Microbiol.">
        <title>Gene regulatory networks of Penicillium echinulatum 2HH and Penicillium oxalicum 114-2 inferred by a computational biology approach.</title>
        <authorList>
            <person name="Lenz A.R."/>
            <person name="Galan-Vasquez E."/>
            <person name="Balbinot E."/>
            <person name="De Abreu F.P."/>
            <person name="De Oliveira N.S."/>
            <person name="Da Rosa L.O."/>
            <person name="De Avila E Silva S."/>
            <person name="Camassola M."/>
            <person name="Dillon A.J.P."/>
            <person name="Perez-Rueda E."/>
        </authorList>
    </citation>
    <scope>NUCLEOTIDE SEQUENCE</scope>
    <source>
        <strain evidence="2">S1M29</strain>
    </source>
</reference>
<gene>
    <name evidence="2" type="ORF">PECM_005126</name>
</gene>
<comment type="caution">
    <text evidence="2">The sequence shown here is derived from an EMBL/GenBank/DDBJ whole genome shotgun (WGS) entry which is preliminary data.</text>
</comment>
<feature type="transmembrane region" description="Helical" evidence="1">
    <location>
        <begin position="78"/>
        <end position="100"/>
    </location>
</feature>
<keyword evidence="3" id="KW-1185">Reference proteome</keyword>
<dbReference type="EMBL" id="WIWV01000035">
    <property type="protein sequence ID" value="KAF7716772.1"/>
    <property type="molecule type" value="Genomic_DNA"/>
</dbReference>
<dbReference type="OrthoDB" id="5342507at2759"/>
<feature type="transmembrane region" description="Helical" evidence="1">
    <location>
        <begin position="12"/>
        <end position="35"/>
    </location>
</feature>
<evidence type="ECO:0000256" key="1">
    <source>
        <dbReference type="SAM" id="Phobius"/>
    </source>
</evidence>
<evidence type="ECO:0000313" key="2">
    <source>
        <dbReference type="EMBL" id="KAF7716772.1"/>
    </source>
</evidence>
<feature type="transmembrane region" description="Helical" evidence="1">
    <location>
        <begin position="55"/>
        <end position="73"/>
    </location>
</feature>
<keyword evidence="1" id="KW-0472">Membrane</keyword>